<organism evidence="3 4">
    <name type="scientific">Mycolicibacterium brumae</name>
    <dbReference type="NCBI Taxonomy" id="85968"/>
    <lineage>
        <taxon>Bacteria</taxon>
        <taxon>Bacillati</taxon>
        <taxon>Actinomycetota</taxon>
        <taxon>Actinomycetes</taxon>
        <taxon>Mycobacteriales</taxon>
        <taxon>Mycobacteriaceae</taxon>
        <taxon>Mycolicibacterium</taxon>
    </lineage>
</organism>
<feature type="domain" description="Acyltransferase 3" evidence="2">
    <location>
        <begin position="17"/>
        <end position="350"/>
    </location>
</feature>
<feature type="transmembrane region" description="Helical" evidence="1">
    <location>
        <begin position="105"/>
        <end position="129"/>
    </location>
</feature>
<gene>
    <name evidence="3" type="ORF">CQY22_002405</name>
</gene>
<dbReference type="GO" id="GO:0016747">
    <property type="term" value="F:acyltransferase activity, transferring groups other than amino-acyl groups"/>
    <property type="evidence" value="ECO:0007669"/>
    <property type="project" value="InterPro"/>
</dbReference>
<sequence>MSSTPGTTAKTPTRDLAVDYYRVSGVMLIVFGHWLLSSITYVEGTFDRENPLVDIPWTQWLTWPLQAVPVFFLAAGYASAVSWGHWVESGKMSRQDWVRRRLTTTLGPTAAYLGVIWLIIIVAGAFGAPGTVLEYAGWAVAMQLWFLSVYSMVVYLTPMGMALHRRFGLWVPAACAVGVGVVDLLTYAGGAPYLNWVNYLFCWGAMYQLGLAWRDGMLRGWRPVALAAVSGPVLLALVLIGPYPVSMIAIPGQEVQNSSPPSLAILFLGLTQTGIAASLAPLVHRAMSGRLKPILSVANANVMALYLWHMVPVVVVAAIAYPAGLLPQYPENSAPWWWMRLVWVGILAVVTAGELFALLKMRRFFAAPLPPIRVNAPARWTELSLLAGVIMAGYGISVVAAQGFAPGGSVSWHAVILFAVGSALVAVEPRQVASEAGGTEASRRGPAAG</sequence>
<dbReference type="AlphaFoldDB" id="A0A2G5PFN5"/>
<feature type="transmembrane region" description="Helical" evidence="1">
    <location>
        <begin position="263"/>
        <end position="283"/>
    </location>
</feature>
<feature type="transmembrane region" description="Helical" evidence="1">
    <location>
        <begin position="336"/>
        <end position="359"/>
    </location>
</feature>
<feature type="transmembrane region" description="Helical" evidence="1">
    <location>
        <begin position="224"/>
        <end position="243"/>
    </location>
</feature>
<keyword evidence="1" id="KW-1133">Transmembrane helix</keyword>
<dbReference type="RefSeq" id="WP_090588790.1">
    <property type="nucleotide sequence ID" value="NZ_CP104302.1"/>
</dbReference>
<feature type="transmembrane region" description="Helical" evidence="1">
    <location>
        <begin position="193"/>
        <end position="212"/>
    </location>
</feature>
<dbReference type="STRING" id="85968.GCA_900073015_01933"/>
<dbReference type="Proteomes" id="UP000230551">
    <property type="component" value="Unassembled WGS sequence"/>
</dbReference>
<dbReference type="EMBL" id="PDCN02000002">
    <property type="protein sequence ID" value="PIB77128.1"/>
    <property type="molecule type" value="Genomic_DNA"/>
</dbReference>
<protein>
    <submittedName>
        <fullName evidence="3">Acyltransferase</fullName>
    </submittedName>
</protein>
<evidence type="ECO:0000256" key="1">
    <source>
        <dbReference type="SAM" id="Phobius"/>
    </source>
</evidence>
<keyword evidence="3" id="KW-0808">Transferase</keyword>
<name>A0A2G5PFN5_9MYCO</name>
<feature type="transmembrane region" description="Helical" evidence="1">
    <location>
        <begin position="410"/>
        <end position="427"/>
    </location>
</feature>
<evidence type="ECO:0000313" key="3">
    <source>
        <dbReference type="EMBL" id="PIB77128.1"/>
    </source>
</evidence>
<reference evidence="3 4" key="1">
    <citation type="journal article" date="2017" name="Infect. Genet. Evol.">
        <title>The new phylogeny of the genus Mycobacterium: The old and the news.</title>
        <authorList>
            <person name="Tortoli E."/>
            <person name="Fedrizzi T."/>
            <person name="Meehan C.J."/>
            <person name="Trovato A."/>
            <person name="Grottola A."/>
            <person name="Giacobazzi E."/>
            <person name="Serpini G.F."/>
            <person name="Tagliazucchi S."/>
            <person name="Fabio A."/>
            <person name="Bettua C."/>
            <person name="Bertorelli R."/>
            <person name="Frascaro F."/>
            <person name="De Sanctis V."/>
            <person name="Pecorari M."/>
            <person name="Jousson O."/>
            <person name="Segata N."/>
            <person name="Cirillo D.M."/>
        </authorList>
    </citation>
    <scope>NUCLEOTIDE SEQUENCE [LARGE SCALE GENOMIC DNA]</scope>
    <source>
        <strain evidence="3 4">CIP1034565</strain>
    </source>
</reference>
<proteinExistence type="predicted"/>
<keyword evidence="1" id="KW-0472">Membrane</keyword>
<evidence type="ECO:0000313" key="4">
    <source>
        <dbReference type="Proteomes" id="UP000230551"/>
    </source>
</evidence>
<dbReference type="InterPro" id="IPR002656">
    <property type="entry name" value="Acyl_transf_3_dom"/>
</dbReference>
<keyword evidence="4" id="KW-1185">Reference proteome</keyword>
<dbReference type="Pfam" id="PF01757">
    <property type="entry name" value="Acyl_transf_3"/>
    <property type="match status" value="1"/>
</dbReference>
<comment type="caution">
    <text evidence="3">The sequence shown here is derived from an EMBL/GenBank/DDBJ whole genome shotgun (WGS) entry which is preliminary data.</text>
</comment>
<evidence type="ECO:0000259" key="2">
    <source>
        <dbReference type="Pfam" id="PF01757"/>
    </source>
</evidence>
<dbReference type="OrthoDB" id="8206682at2"/>
<feature type="transmembrane region" description="Helical" evidence="1">
    <location>
        <begin position="135"/>
        <end position="155"/>
    </location>
</feature>
<feature type="transmembrane region" description="Helical" evidence="1">
    <location>
        <begin position="304"/>
        <end position="324"/>
    </location>
</feature>
<feature type="transmembrane region" description="Helical" evidence="1">
    <location>
        <begin position="380"/>
        <end position="404"/>
    </location>
</feature>
<accession>A0A2G5PFN5</accession>
<feature type="transmembrane region" description="Helical" evidence="1">
    <location>
        <begin position="61"/>
        <end position="84"/>
    </location>
</feature>
<feature type="transmembrane region" description="Helical" evidence="1">
    <location>
        <begin position="20"/>
        <end position="41"/>
    </location>
</feature>
<keyword evidence="1" id="KW-0812">Transmembrane</keyword>
<feature type="transmembrane region" description="Helical" evidence="1">
    <location>
        <begin position="167"/>
        <end position="187"/>
    </location>
</feature>
<keyword evidence="3" id="KW-0012">Acyltransferase</keyword>